<name>A0A5E6TUH3_PSEFL</name>
<keyword evidence="1" id="KW-0732">Signal</keyword>
<dbReference type="RefSeq" id="WP_191623172.1">
    <property type="nucleotide sequence ID" value="NZ_CABVGX010000023.1"/>
</dbReference>
<feature type="signal peptide" evidence="1">
    <location>
        <begin position="1"/>
        <end position="25"/>
    </location>
</feature>
<dbReference type="Proteomes" id="UP000325607">
    <property type="component" value="Unassembled WGS sequence"/>
</dbReference>
<accession>A0A5E6TUH3</accession>
<dbReference type="EMBL" id="CABVGX010000023">
    <property type="protein sequence ID" value="VVM97064.1"/>
    <property type="molecule type" value="Genomic_DNA"/>
</dbReference>
<proteinExistence type="predicted"/>
<protein>
    <submittedName>
        <fullName evidence="2">Uncharacterized protein</fullName>
    </submittedName>
</protein>
<gene>
    <name evidence="2" type="ORF">PS645_03094</name>
</gene>
<organism evidence="2 3">
    <name type="scientific">Pseudomonas fluorescens</name>
    <dbReference type="NCBI Taxonomy" id="294"/>
    <lineage>
        <taxon>Bacteria</taxon>
        <taxon>Pseudomonadati</taxon>
        <taxon>Pseudomonadota</taxon>
        <taxon>Gammaproteobacteria</taxon>
        <taxon>Pseudomonadales</taxon>
        <taxon>Pseudomonadaceae</taxon>
        <taxon>Pseudomonas</taxon>
    </lineage>
</organism>
<evidence type="ECO:0000313" key="2">
    <source>
        <dbReference type="EMBL" id="VVM97064.1"/>
    </source>
</evidence>
<sequence length="67" mass="7386" precursor="true">MNIRFATFGTPLVLAVALSSSMALATSDKQKEEPEKANCPKGQVWDSKSQRCLMQNSSLVAHLYRTV</sequence>
<evidence type="ECO:0000256" key="1">
    <source>
        <dbReference type="SAM" id="SignalP"/>
    </source>
</evidence>
<dbReference type="AlphaFoldDB" id="A0A5E6TUH3"/>
<evidence type="ECO:0000313" key="3">
    <source>
        <dbReference type="Proteomes" id="UP000325607"/>
    </source>
</evidence>
<feature type="chain" id="PRO_5022967121" evidence="1">
    <location>
        <begin position="26"/>
        <end position="67"/>
    </location>
</feature>
<reference evidence="2 3" key="1">
    <citation type="submission" date="2019-09" db="EMBL/GenBank/DDBJ databases">
        <authorList>
            <person name="Chandra G."/>
            <person name="Truman W A."/>
        </authorList>
    </citation>
    <scope>NUCLEOTIDE SEQUENCE [LARGE SCALE GENOMIC DNA]</scope>
    <source>
        <strain evidence="2">PS645</strain>
    </source>
</reference>